<gene>
    <name evidence="2" type="ORF">Rsub_09802</name>
</gene>
<keyword evidence="1" id="KW-1133">Transmembrane helix</keyword>
<proteinExistence type="predicted"/>
<keyword evidence="1" id="KW-0472">Membrane</keyword>
<dbReference type="Proteomes" id="UP000247498">
    <property type="component" value="Unassembled WGS sequence"/>
</dbReference>
<dbReference type="AlphaFoldDB" id="A0A2V0PIY1"/>
<dbReference type="InParanoid" id="A0A2V0PIY1"/>
<evidence type="ECO:0000313" key="3">
    <source>
        <dbReference type="Proteomes" id="UP000247498"/>
    </source>
</evidence>
<accession>A0A2V0PIY1</accession>
<dbReference type="PANTHER" id="PTHR31600">
    <property type="entry name" value="TINY MACROCYSTS PROTEIN B-RELATED"/>
    <property type="match status" value="1"/>
</dbReference>
<feature type="transmembrane region" description="Helical" evidence="1">
    <location>
        <begin position="153"/>
        <end position="173"/>
    </location>
</feature>
<dbReference type="EMBL" id="BDRX01000090">
    <property type="protein sequence ID" value="GBF97005.1"/>
    <property type="molecule type" value="Genomic_DNA"/>
</dbReference>
<reference evidence="2 3" key="1">
    <citation type="journal article" date="2018" name="Sci. Rep.">
        <title>Raphidocelis subcapitata (=Pseudokirchneriella subcapitata) provides an insight into genome evolution and environmental adaptations in the Sphaeropleales.</title>
        <authorList>
            <person name="Suzuki S."/>
            <person name="Yamaguchi H."/>
            <person name="Nakajima N."/>
            <person name="Kawachi M."/>
        </authorList>
    </citation>
    <scope>NUCLEOTIDE SEQUENCE [LARGE SCALE GENOMIC DNA]</scope>
    <source>
        <strain evidence="2 3">NIES-35</strain>
    </source>
</reference>
<dbReference type="InterPro" id="IPR052994">
    <property type="entry name" value="Tiny_macrocysts_regulators"/>
</dbReference>
<sequence length="302" mass="32025">MNGCVTFQKLAGLQAPLASLNAAARVTYRISRVRLAGNYLAFSSDPLRHIEYRDLLQGEIHSLRNEYKALMYGGRITPVANVSYDTNTPAAAFASEAFAYLFFRTKACLREDPTSCYPPGHEYYEITHTGLDALAVNLFEDYTIGQFQAVTQLHQIMLVVTIFLVVGFMGLLYRPYVRLLHEESRDIAGMLSALPAETAVEDVIKTQVLGLQLRTDGRSASMTAGTASMAAPGFPPGGMPPGGRLMLMPPGGAVPPGGYSGYGGGYGGPGGGYGGPGDGQVTVNIGARGPQWGGPPGGGGYY</sequence>
<keyword evidence="3" id="KW-1185">Reference proteome</keyword>
<comment type="caution">
    <text evidence="2">The sequence shown here is derived from an EMBL/GenBank/DDBJ whole genome shotgun (WGS) entry which is preliminary data.</text>
</comment>
<protein>
    <submittedName>
        <fullName evidence="2">Uncharacterized protein</fullName>
    </submittedName>
</protein>
<name>A0A2V0PIY1_9CHLO</name>
<dbReference type="PANTHER" id="PTHR31600:SF2">
    <property type="entry name" value="GAMETE ENRICHED GENE 10 PROTEIN-RELATED"/>
    <property type="match status" value="1"/>
</dbReference>
<evidence type="ECO:0000313" key="2">
    <source>
        <dbReference type="EMBL" id="GBF97005.1"/>
    </source>
</evidence>
<keyword evidence="1" id="KW-0812">Transmembrane</keyword>
<organism evidence="2 3">
    <name type="scientific">Raphidocelis subcapitata</name>
    <dbReference type="NCBI Taxonomy" id="307507"/>
    <lineage>
        <taxon>Eukaryota</taxon>
        <taxon>Viridiplantae</taxon>
        <taxon>Chlorophyta</taxon>
        <taxon>core chlorophytes</taxon>
        <taxon>Chlorophyceae</taxon>
        <taxon>CS clade</taxon>
        <taxon>Sphaeropleales</taxon>
        <taxon>Selenastraceae</taxon>
        <taxon>Raphidocelis</taxon>
    </lineage>
</organism>
<dbReference type="OrthoDB" id="547932at2759"/>
<dbReference type="STRING" id="307507.A0A2V0PIY1"/>
<evidence type="ECO:0000256" key="1">
    <source>
        <dbReference type="SAM" id="Phobius"/>
    </source>
</evidence>